<keyword evidence="4" id="KW-0472">Membrane</keyword>
<name>A0A221VWP0_9PSEU</name>
<dbReference type="Gene3D" id="3.50.80.20">
    <property type="entry name" value="D-Ala-D-Ala carboxypeptidase C, peptidase S13"/>
    <property type="match status" value="1"/>
</dbReference>
<dbReference type="PANTHER" id="PTHR30023">
    <property type="entry name" value="D-ALANYL-D-ALANINE CARBOXYPEPTIDASE"/>
    <property type="match status" value="1"/>
</dbReference>
<evidence type="ECO:0000313" key="5">
    <source>
        <dbReference type="EMBL" id="ASO17969.1"/>
    </source>
</evidence>
<dbReference type="Pfam" id="PF02113">
    <property type="entry name" value="Peptidase_S13"/>
    <property type="match status" value="1"/>
</dbReference>
<evidence type="ECO:0000313" key="6">
    <source>
        <dbReference type="Proteomes" id="UP000204221"/>
    </source>
</evidence>
<protein>
    <submittedName>
        <fullName evidence="5">D-alanyl-D-alanine carboxypeptidase DacC</fullName>
        <ecNumber evidence="5">3.4.16.4</ecNumber>
    </submittedName>
</protein>
<dbReference type="EMBL" id="CP022521">
    <property type="protein sequence ID" value="ASO17969.1"/>
    <property type="molecule type" value="Genomic_DNA"/>
</dbReference>
<reference evidence="5 6" key="1">
    <citation type="submission" date="2017-07" db="EMBL/GenBank/DDBJ databases">
        <title>Complete genome sequence of Actinoalloteichus hoggarensis DSM 45943, type strain of Actinoalloteichus hoggarensis.</title>
        <authorList>
            <person name="Ruckert C."/>
            <person name="Nouioui I."/>
            <person name="Willmese J."/>
            <person name="van Wezel G."/>
            <person name="Klenk H.-P."/>
            <person name="Kalinowski J."/>
            <person name="Zotchev S.B."/>
        </authorList>
    </citation>
    <scope>NUCLEOTIDE SEQUENCE [LARGE SCALE GENOMIC DNA]</scope>
    <source>
        <strain evidence="5 6">DSM 45943</strain>
    </source>
</reference>
<keyword evidence="6" id="KW-1185">Reference proteome</keyword>
<dbReference type="PRINTS" id="PR00922">
    <property type="entry name" value="DADACBPTASE3"/>
</dbReference>
<keyword evidence="4" id="KW-0812">Transmembrane</keyword>
<comment type="similarity">
    <text evidence="1">Belongs to the peptidase S13 family.</text>
</comment>
<dbReference type="InterPro" id="IPR000667">
    <property type="entry name" value="Peptidase_S13"/>
</dbReference>
<dbReference type="GO" id="GO:0009002">
    <property type="term" value="F:serine-type D-Ala-D-Ala carboxypeptidase activity"/>
    <property type="evidence" value="ECO:0007669"/>
    <property type="project" value="UniProtKB-EC"/>
</dbReference>
<accession>A0A221VWP0</accession>
<sequence length="583" mass="58428">MPPGRSDLVGRLGDPGPPSGPQVAVGRPSMSGVLDPEGVARERPAQVDDRETVALHQPGTALPGELSPRSQGTRFEPAETRAGVGSAPDDATGEDLGGGSPPEDAAPERSDGADEPPRRRRGLLIGALAAAAVVALGVTSVFTIEPVGRVFGLGGPAVAPTSPPPAPFVAERVLHGVDPAATGPTAEGLTAALAPSVGAAGVGTLHGVVVDPASGQALWSASAQEPAVPASTTKILTSAAVLLALPADHTFDTTVVAGTEPGTVILVGGGDPALTATPDGTTTLYSPEPARIADLAAQVLEAAGGEPITEVLVDVSRYSGPLRASGWDDADAPSTYGGFVEPLLLDGGRSDPLVEPSVRLGSPARAAGEALAEALGGGAAVSVAEAPAPADAAVLGEVRSPPLVDVVEAMMLMSDNVAAEMLARELALEVGEEPTYEGAAAAITMVLAENGFDVSQLTLFDASGLSRDNRITPNLLGDVLSATVHPIDESDQARSAALRPMLTGLPVAAASGTLADRFQTEAGRGWVQAKTGTLSSVNTLAGVVTDQEGKLLVFALLSSGTSREQGRPALDAVASALRECGCR</sequence>
<evidence type="ECO:0000256" key="4">
    <source>
        <dbReference type="SAM" id="Phobius"/>
    </source>
</evidence>
<gene>
    <name evidence="5" type="primary">dacC1</name>
    <name evidence="5" type="ORF">AHOG_01520</name>
</gene>
<dbReference type="Proteomes" id="UP000204221">
    <property type="component" value="Chromosome"/>
</dbReference>
<organism evidence="5 6">
    <name type="scientific">Actinoalloteichus hoggarensis</name>
    <dbReference type="NCBI Taxonomy" id="1470176"/>
    <lineage>
        <taxon>Bacteria</taxon>
        <taxon>Bacillati</taxon>
        <taxon>Actinomycetota</taxon>
        <taxon>Actinomycetes</taxon>
        <taxon>Pseudonocardiales</taxon>
        <taxon>Pseudonocardiaceae</taxon>
        <taxon>Actinoalloteichus</taxon>
    </lineage>
</organism>
<keyword evidence="4" id="KW-1133">Transmembrane helix</keyword>
<keyword evidence="5" id="KW-0645">Protease</keyword>
<dbReference type="AlphaFoldDB" id="A0A221VWP0"/>
<feature type="compositionally biased region" description="Basic and acidic residues" evidence="3">
    <location>
        <begin position="106"/>
        <end position="117"/>
    </location>
</feature>
<keyword evidence="5" id="KW-0121">Carboxypeptidase</keyword>
<dbReference type="Gene3D" id="3.40.710.10">
    <property type="entry name" value="DD-peptidase/beta-lactamase superfamily"/>
    <property type="match status" value="2"/>
</dbReference>
<evidence type="ECO:0000256" key="2">
    <source>
        <dbReference type="ARBA" id="ARBA00022801"/>
    </source>
</evidence>
<dbReference type="NCBIfam" id="TIGR00666">
    <property type="entry name" value="PBP4"/>
    <property type="match status" value="1"/>
</dbReference>
<dbReference type="PANTHER" id="PTHR30023:SF0">
    <property type="entry name" value="PENICILLIN-SENSITIVE CARBOXYPEPTIDASE A"/>
    <property type="match status" value="1"/>
</dbReference>
<dbReference type="EC" id="3.4.16.4" evidence="5"/>
<evidence type="ECO:0000256" key="3">
    <source>
        <dbReference type="SAM" id="MobiDB-lite"/>
    </source>
</evidence>
<feature type="compositionally biased region" description="Basic and acidic residues" evidence="3">
    <location>
        <begin position="38"/>
        <end position="53"/>
    </location>
</feature>
<dbReference type="GO" id="GO:0000270">
    <property type="term" value="P:peptidoglycan metabolic process"/>
    <property type="evidence" value="ECO:0007669"/>
    <property type="project" value="TreeGrafter"/>
</dbReference>
<evidence type="ECO:0000256" key="1">
    <source>
        <dbReference type="ARBA" id="ARBA00006096"/>
    </source>
</evidence>
<dbReference type="SUPFAM" id="SSF56601">
    <property type="entry name" value="beta-lactamase/transpeptidase-like"/>
    <property type="match status" value="1"/>
</dbReference>
<dbReference type="GO" id="GO:0006508">
    <property type="term" value="P:proteolysis"/>
    <property type="evidence" value="ECO:0007669"/>
    <property type="project" value="InterPro"/>
</dbReference>
<keyword evidence="2 5" id="KW-0378">Hydrolase</keyword>
<feature type="transmembrane region" description="Helical" evidence="4">
    <location>
        <begin position="123"/>
        <end position="144"/>
    </location>
</feature>
<feature type="region of interest" description="Disordered" evidence="3">
    <location>
        <begin position="1"/>
        <end position="118"/>
    </location>
</feature>
<proteinExistence type="inferred from homology"/>
<dbReference type="InterPro" id="IPR012338">
    <property type="entry name" value="Beta-lactam/transpept-like"/>
</dbReference>
<dbReference type="KEGG" id="ahg:AHOG_01520"/>